<name>A0A9P5ECD9_COLSI</name>
<dbReference type="EMBL" id="QPMT01000079">
    <property type="protein sequence ID" value="KAF4844215.1"/>
    <property type="molecule type" value="Genomic_DNA"/>
</dbReference>
<evidence type="ECO:0000313" key="3">
    <source>
        <dbReference type="Proteomes" id="UP000711996"/>
    </source>
</evidence>
<evidence type="ECO:0000256" key="1">
    <source>
        <dbReference type="SAM" id="MobiDB-lite"/>
    </source>
</evidence>
<sequence length="136" mass="14956">MPRKLRCVAVAWKSPSSQGVPGIARRAAKCRQGSSHFQLSRSKVAPHPVQSVPASWGPPKKKRGPRVQPVPFVVCLPLPCPSHRSLPSLPAEIQHFNNNTANQNAPFSLNFPNSFGRRMTEVSIPLPIIPHSTHHQ</sequence>
<proteinExistence type="predicted"/>
<keyword evidence="3" id="KW-1185">Reference proteome</keyword>
<dbReference type="AlphaFoldDB" id="A0A9P5ECD9"/>
<comment type="caution">
    <text evidence="2">The sequence shown here is derived from an EMBL/GenBank/DDBJ whole genome shotgun (WGS) entry which is preliminary data.</text>
</comment>
<evidence type="ECO:0000313" key="2">
    <source>
        <dbReference type="EMBL" id="KAF4844215.1"/>
    </source>
</evidence>
<reference evidence="2" key="1">
    <citation type="submission" date="2019-06" db="EMBL/GenBank/DDBJ databases">
        <authorList>
            <person name="Gan P."/>
            <person name="Shirasu K."/>
        </authorList>
    </citation>
    <scope>NUCLEOTIDE SEQUENCE [LARGE SCALE GENOMIC DNA]</scope>
    <source>
        <strain evidence="2">CAD2</strain>
    </source>
</reference>
<gene>
    <name evidence="2" type="ORF">CGCSCA2_v014002</name>
</gene>
<organism evidence="2 3">
    <name type="scientific">Colletotrichum siamense</name>
    <name type="common">Anthracnose fungus</name>
    <dbReference type="NCBI Taxonomy" id="690259"/>
    <lineage>
        <taxon>Eukaryota</taxon>
        <taxon>Fungi</taxon>
        <taxon>Dikarya</taxon>
        <taxon>Ascomycota</taxon>
        <taxon>Pezizomycotina</taxon>
        <taxon>Sordariomycetes</taxon>
        <taxon>Hypocreomycetidae</taxon>
        <taxon>Glomerellales</taxon>
        <taxon>Glomerellaceae</taxon>
        <taxon>Colletotrichum</taxon>
        <taxon>Colletotrichum gloeosporioides species complex</taxon>
    </lineage>
</organism>
<protein>
    <submittedName>
        <fullName evidence="2">Uncharacterized protein</fullName>
    </submittedName>
</protein>
<accession>A0A9P5ECD9</accession>
<dbReference type="Proteomes" id="UP000711996">
    <property type="component" value="Unassembled WGS sequence"/>
</dbReference>
<feature type="region of interest" description="Disordered" evidence="1">
    <location>
        <begin position="34"/>
        <end position="66"/>
    </location>
</feature>